<dbReference type="InterPro" id="IPR050768">
    <property type="entry name" value="UPF0353/GerABKA_families"/>
</dbReference>
<gene>
    <name evidence="7" type="ORF">BBF96_07505</name>
</gene>
<dbReference type="PROSITE" id="PS50234">
    <property type="entry name" value="VWFA"/>
    <property type="match status" value="1"/>
</dbReference>
<keyword evidence="3 5" id="KW-1133">Transmembrane helix</keyword>
<evidence type="ECO:0000313" key="7">
    <source>
        <dbReference type="EMBL" id="AZR73244.1"/>
    </source>
</evidence>
<evidence type="ECO:0000313" key="8">
    <source>
        <dbReference type="Proteomes" id="UP000267250"/>
    </source>
</evidence>
<name>A0A3S9SYB7_9FIRM</name>
<organism evidence="7 8">
    <name type="scientific">Anoxybacter fermentans</name>
    <dbReference type="NCBI Taxonomy" id="1323375"/>
    <lineage>
        <taxon>Bacteria</taxon>
        <taxon>Bacillati</taxon>
        <taxon>Bacillota</taxon>
        <taxon>Clostridia</taxon>
        <taxon>Halanaerobiales</taxon>
        <taxon>Anoxybacter</taxon>
    </lineage>
</organism>
<dbReference type="KEGG" id="aft:BBF96_07505"/>
<evidence type="ECO:0000256" key="5">
    <source>
        <dbReference type="SAM" id="Phobius"/>
    </source>
</evidence>
<evidence type="ECO:0000259" key="6">
    <source>
        <dbReference type="PROSITE" id="PS50234"/>
    </source>
</evidence>
<keyword evidence="1" id="KW-1003">Cell membrane</keyword>
<dbReference type="CDD" id="cd01467">
    <property type="entry name" value="vWA_BatA_type"/>
    <property type="match status" value="1"/>
</dbReference>
<dbReference type="InterPro" id="IPR011933">
    <property type="entry name" value="Double_TM_dom"/>
</dbReference>
<dbReference type="SUPFAM" id="SSF53300">
    <property type="entry name" value="vWA-like"/>
    <property type="match status" value="1"/>
</dbReference>
<dbReference type="InterPro" id="IPR033881">
    <property type="entry name" value="vWA_BatA_type"/>
</dbReference>
<dbReference type="Proteomes" id="UP000267250">
    <property type="component" value="Chromosome"/>
</dbReference>
<feature type="transmembrane region" description="Helical" evidence="5">
    <location>
        <begin position="308"/>
        <end position="326"/>
    </location>
</feature>
<feature type="transmembrane region" description="Helical" evidence="5">
    <location>
        <begin position="52"/>
        <end position="74"/>
    </location>
</feature>
<dbReference type="NCBIfam" id="TIGR02226">
    <property type="entry name" value="two_anch"/>
    <property type="match status" value="1"/>
</dbReference>
<dbReference type="AlphaFoldDB" id="A0A3S9SYB7"/>
<dbReference type="EMBL" id="CP016379">
    <property type="protein sequence ID" value="AZR73244.1"/>
    <property type="molecule type" value="Genomic_DNA"/>
</dbReference>
<dbReference type="SMART" id="SM00327">
    <property type="entry name" value="VWA"/>
    <property type="match status" value="1"/>
</dbReference>
<evidence type="ECO:0000256" key="2">
    <source>
        <dbReference type="ARBA" id="ARBA00022692"/>
    </source>
</evidence>
<evidence type="ECO:0000256" key="1">
    <source>
        <dbReference type="ARBA" id="ARBA00022475"/>
    </source>
</evidence>
<dbReference type="InterPro" id="IPR024163">
    <property type="entry name" value="Aerotolerance_reg_N"/>
</dbReference>
<feature type="domain" description="VWFA" evidence="6">
    <location>
        <begin position="91"/>
        <end position="289"/>
    </location>
</feature>
<dbReference type="InterPro" id="IPR002035">
    <property type="entry name" value="VWF_A"/>
</dbReference>
<dbReference type="Gene3D" id="3.40.50.410">
    <property type="entry name" value="von Willebrand factor, type A domain"/>
    <property type="match status" value="1"/>
</dbReference>
<reference evidence="7 8" key="1">
    <citation type="submission" date="2016-07" db="EMBL/GenBank/DDBJ databases">
        <title>Genome and transcriptome analysis of iron-reducing fermentative bacteria Anoxybacter fermentans.</title>
        <authorList>
            <person name="Zeng X."/>
            <person name="Shao Z."/>
        </authorList>
    </citation>
    <scope>NUCLEOTIDE SEQUENCE [LARGE SCALE GENOMIC DNA]</scope>
    <source>
        <strain evidence="7 8">DY22613</strain>
    </source>
</reference>
<sequence>MYRNLIFKNPLFLLLILLIPLIFWLSQKRKNEASLHFPSLVHLKQMPRSLKVRFQPLIPLLRALVLILLIIALARPQLGVRKERVIEEGIDIILAIDVSTSMLAEDFTIDGKRYNRLDIVKRVLEDFIPRRFNDRLGMVVFAGRPYTVAPLTWDQDWLLQRLAELEIGMVEDGTAIGSAIMTSLNRLKDSEAKSKVLILLTDGKNNRGEIQPEVAAEAAKALGIRIYTIGAGSRGPVPYPVQDSFGRKFYQKVRIDIDDELLTEIAEKTGGHYYRATDTEELYKVYEEIDKLEKSKIEMTEFYRYKEFYPYFILWALIFLSIEIILKNTVMRRLP</sequence>
<keyword evidence="4 5" id="KW-0472">Membrane</keyword>
<keyword evidence="8" id="KW-1185">Reference proteome</keyword>
<evidence type="ECO:0000256" key="4">
    <source>
        <dbReference type="ARBA" id="ARBA00023136"/>
    </source>
</evidence>
<dbReference type="PANTHER" id="PTHR22550:SF5">
    <property type="entry name" value="LEUCINE ZIPPER PROTEIN 4"/>
    <property type="match status" value="1"/>
</dbReference>
<dbReference type="Pfam" id="PF00092">
    <property type="entry name" value="VWA"/>
    <property type="match status" value="1"/>
</dbReference>
<proteinExistence type="predicted"/>
<dbReference type="PANTHER" id="PTHR22550">
    <property type="entry name" value="SPORE GERMINATION PROTEIN"/>
    <property type="match status" value="1"/>
</dbReference>
<dbReference type="RefSeq" id="WP_205665743.1">
    <property type="nucleotide sequence ID" value="NZ_CP016379.1"/>
</dbReference>
<dbReference type="Pfam" id="PF07584">
    <property type="entry name" value="BatA"/>
    <property type="match status" value="1"/>
</dbReference>
<protein>
    <submittedName>
        <fullName evidence="7">Aerotolerance regulator BatA</fullName>
    </submittedName>
</protein>
<keyword evidence="2 5" id="KW-0812">Transmembrane</keyword>
<accession>A0A3S9SYB7</accession>
<dbReference type="InterPro" id="IPR036465">
    <property type="entry name" value="vWFA_dom_sf"/>
</dbReference>
<evidence type="ECO:0000256" key="3">
    <source>
        <dbReference type="ARBA" id="ARBA00022989"/>
    </source>
</evidence>